<dbReference type="Proteomes" id="UP000019423">
    <property type="component" value="Chromosome"/>
</dbReference>
<proteinExistence type="predicted"/>
<dbReference type="STRING" id="1227739.Hsw_0913"/>
<evidence type="ECO:0000313" key="1">
    <source>
        <dbReference type="EMBL" id="AHJ96508.1"/>
    </source>
</evidence>
<dbReference type="KEGG" id="hsw:Hsw_0913"/>
<evidence type="ECO:0000313" key="2">
    <source>
        <dbReference type="Proteomes" id="UP000019423"/>
    </source>
</evidence>
<reference evidence="1 2" key="1">
    <citation type="submission" date="2014-01" db="EMBL/GenBank/DDBJ databases">
        <title>Complete genome sequence of ionizing-radiation resistance bacterium Hymenobacter swuensis DY53.</title>
        <authorList>
            <person name="Jung J.-H."/>
            <person name="Jeong S.-W."/>
            <person name="Joe M.-H."/>
            <person name="Cho y.-j."/>
            <person name="Kim M.-K."/>
            <person name="Lim S.-Y."/>
        </authorList>
    </citation>
    <scope>NUCLEOTIDE SEQUENCE [LARGE SCALE GENOMIC DNA]</scope>
    <source>
        <strain evidence="1 2">DY53</strain>
    </source>
</reference>
<dbReference type="PATRIC" id="fig|1227739.3.peg.1160"/>
<dbReference type="EMBL" id="CP007145">
    <property type="protein sequence ID" value="AHJ96508.1"/>
    <property type="molecule type" value="Genomic_DNA"/>
</dbReference>
<protein>
    <submittedName>
        <fullName evidence="1">Uncharacterized protein</fullName>
    </submittedName>
</protein>
<keyword evidence="2" id="KW-1185">Reference proteome</keyword>
<gene>
    <name evidence="1" type="ORF">Hsw_0913</name>
</gene>
<sequence>MGELTEKLPFFVVSWLPLFSAGTASRFRLYRQSDTMCFSSRLLPIFSLVAASLSAGAQHQLQLDVARFRNDDIAVKGGVVEVYATVAGKSLTYQKRGPKMFQAGATVTLEVVRPDGTAAYQETVTLKPPVLRDTTAVIKNPISFQKRLNLPDGRYTLRGQMRDLYRAGSADIVEQPLTVEFGATKPVLSDVMLLAKPASRSAVEPNNFMRNGLSLTRAAGGLYARGQDKLFFYTELYNAAANQPLTVRYRLRAAKATKDAATGQHTVQGADGKPTVLAGTLDLSRVPTGEYMLTIEIRNAKTQLLTTQTTTVRRNTADYAPAGAVMPR</sequence>
<dbReference type="AlphaFoldDB" id="W8EVG7"/>
<dbReference type="HOGENOM" id="CLU_959012_0_0_10"/>
<organism evidence="1 2">
    <name type="scientific">Hymenobacter swuensis DY53</name>
    <dbReference type="NCBI Taxonomy" id="1227739"/>
    <lineage>
        <taxon>Bacteria</taxon>
        <taxon>Pseudomonadati</taxon>
        <taxon>Bacteroidota</taxon>
        <taxon>Cytophagia</taxon>
        <taxon>Cytophagales</taxon>
        <taxon>Hymenobacteraceae</taxon>
        <taxon>Hymenobacter</taxon>
    </lineage>
</organism>
<name>W8EVG7_9BACT</name>
<accession>W8EVG7</accession>